<name>G8U084_SULAD</name>
<dbReference type="InterPro" id="IPR018392">
    <property type="entry name" value="LysM"/>
</dbReference>
<dbReference type="Pfam" id="PF07486">
    <property type="entry name" value="Hydrolase_2"/>
    <property type="match status" value="1"/>
</dbReference>
<dbReference type="GO" id="GO:0008932">
    <property type="term" value="F:lytic endotransglycosylase activity"/>
    <property type="evidence" value="ECO:0007669"/>
    <property type="project" value="TreeGrafter"/>
</dbReference>
<dbReference type="SUPFAM" id="SSF54106">
    <property type="entry name" value="LysM domain"/>
    <property type="match status" value="2"/>
</dbReference>
<protein>
    <submittedName>
        <fullName evidence="2">Cell wall hydrolase SleB</fullName>
    </submittedName>
</protein>
<accession>G8U084</accession>
<gene>
    <name evidence="2" type="ordered locus">Sulac_1840</name>
</gene>
<evidence type="ECO:0000313" key="3">
    <source>
        <dbReference type="Proteomes" id="UP000005439"/>
    </source>
</evidence>
<dbReference type="KEGG" id="sap:Sulac_1840"/>
<dbReference type="InterPro" id="IPR042047">
    <property type="entry name" value="SleB_dom1"/>
</dbReference>
<evidence type="ECO:0000313" key="2">
    <source>
        <dbReference type="EMBL" id="AEW05333.1"/>
    </source>
</evidence>
<feature type="domain" description="LysM" evidence="1">
    <location>
        <begin position="84"/>
        <end position="127"/>
    </location>
</feature>
<proteinExistence type="predicted"/>
<dbReference type="Proteomes" id="UP000005439">
    <property type="component" value="Chromosome"/>
</dbReference>
<evidence type="ECO:0000259" key="1">
    <source>
        <dbReference type="PROSITE" id="PS51782"/>
    </source>
</evidence>
<dbReference type="SMART" id="SM00257">
    <property type="entry name" value="LysM"/>
    <property type="match status" value="2"/>
</dbReference>
<keyword evidence="3" id="KW-1185">Reference proteome</keyword>
<dbReference type="GO" id="GO:0016787">
    <property type="term" value="F:hydrolase activity"/>
    <property type="evidence" value="ECO:0007669"/>
    <property type="project" value="UniProtKB-KW"/>
</dbReference>
<reference evidence="2 3" key="2">
    <citation type="journal article" date="2012" name="Stand. Genomic Sci.">
        <title>Complete genome sequence of the moderately thermophilic mineral-sulfide-oxidizing firmicute Sulfobacillus acidophilus type strain (NAL(T)).</title>
        <authorList>
            <person name="Anderson I."/>
            <person name="Chertkov O."/>
            <person name="Chen A."/>
            <person name="Saunders E."/>
            <person name="Lapidus A."/>
            <person name="Nolan M."/>
            <person name="Lucas S."/>
            <person name="Hammon N."/>
            <person name="Deshpande S."/>
            <person name="Cheng J.F."/>
            <person name="Han C."/>
            <person name="Tapia R."/>
            <person name="Goodwin L.A."/>
            <person name="Pitluck S."/>
            <person name="Liolios K."/>
            <person name="Pagani I."/>
            <person name="Ivanova N."/>
            <person name="Mikhailova N."/>
            <person name="Pati A."/>
            <person name="Palaniappan K."/>
            <person name="Land M."/>
            <person name="Pan C."/>
            <person name="Rohde M."/>
            <person name="Pukall R."/>
            <person name="Goker M."/>
            <person name="Detter J.C."/>
            <person name="Woyke T."/>
            <person name="Bristow J."/>
            <person name="Eisen J.A."/>
            <person name="Markowitz V."/>
            <person name="Hugenholtz P."/>
            <person name="Kyrpides N.C."/>
            <person name="Klenk H.P."/>
            <person name="Mavromatis K."/>
        </authorList>
    </citation>
    <scope>NUCLEOTIDE SEQUENCE [LARGE SCALE GENOMIC DNA]</scope>
    <source>
        <strain evidence="3">ATCC 700253 / DSM 10332 / NAL</strain>
    </source>
</reference>
<dbReference type="CDD" id="cd00118">
    <property type="entry name" value="LysM"/>
    <property type="match status" value="2"/>
</dbReference>
<keyword evidence="2" id="KW-0378">Hydrolase</keyword>
<dbReference type="STRING" id="679936.Sulac_1840"/>
<dbReference type="PANTHER" id="PTHR33734">
    <property type="entry name" value="LYSM DOMAIN-CONTAINING GPI-ANCHORED PROTEIN 2"/>
    <property type="match status" value="1"/>
</dbReference>
<reference evidence="3" key="1">
    <citation type="submission" date="2011-12" db="EMBL/GenBank/DDBJ databases">
        <title>The complete genome of chromosome of Sulfobacillus acidophilus DSM 10332.</title>
        <authorList>
            <person name="Lucas S."/>
            <person name="Han J."/>
            <person name="Lapidus A."/>
            <person name="Bruce D."/>
            <person name="Goodwin L."/>
            <person name="Pitluck S."/>
            <person name="Peters L."/>
            <person name="Kyrpides N."/>
            <person name="Mavromatis K."/>
            <person name="Ivanova N."/>
            <person name="Mikhailova N."/>
            <person name="Chertkov O."/>
            <person name="Saunders E."/>
            <person name="Detter J.C."/>
            <person name="Tapia R."/>
            <person name="Han C."/>
            <person name="Land M."/>
            <person name="Hauser L."/>
            <person name="Markowitz V."/>
            <person name="Cheng J.-F."/>
            <person name="Hugenholtz P."/>
            <person name="Woyke T."/>
            <person name="Wu D."/>
            <person name="Pukall R."/>
            <person name="Gehrich-Schroeter G."/>
            <person name="Schneider S."/>
            <person name="Klenk H.-P."/>
            <person name="Eisen J.A."/>
        </authorList>
    </citation>
    <scope>NUCLEOTIDE SEQUENCE [LARGE SCALE GENOMIC DNA]</scope>
    <source>
        <strain evidence="3">ATCC 700253 / DSM 10332 / NAL</strain>
    </source>
</reference>
<dbReference type="PATRIC" id="fig|679936.5.peg.1906"/>
<dbReference type="Gene3D" id="1.10.10.2520">
    <property type="entry name" value="Cell wall hydrolase SleB, domain 1"/>
    <property type="match status" value="1"/>
</dbReference>
<dbReference type="Gene3D" id="6.20.240.60">
    <property type="match status" value="1"/>
</dbReference>
<dbReference type="InterPro" id="IPR036779">
    <property type="entry name" value="LysM_dom_sf"/>
</dbReference>
<feature type="domain" description="LysM" evidence="1">
    <location>
        <begin position="129"/>
        <end position="172"/>
    </location>
</feature>
<organism evidence="2 3">
    <name type="scientific">Sulfobacillus acidophilus (strain ATCC 700253 / DSM 10332 / NAL)</name>
    <dbReference type="NCBI Taxonomy" id="679936"/>
    <lineage>
        <taxon>Bacteria</taxon>
        <taxon>Bacillati</taxon>
        <taxon>Bacillota</taxon>
        <taxon>Clostridia</taxon>
        <taxon>Eubacteriales</taxon>
        <taxon>Clostridiales Family XVII. Incertae Sedis</taxon>
        <taxon>Sulfobacillus</taxon>
    </lineage>
</organism>
<dbReference type="PROSITE" id="PS51782">
    <property type="entry name" value="LYSM"/>
    <property type="match status" value="2"/>
</dbReference>
<sequence>MIERWTDFKRDRMSRWSEAVMTATGAFIMTLILPGFPAAPAGQSVPTRRIEPPTVSQPDRREWVLLAQGRVRKVVPRPAAPTGQVYRIQWGDTLWTLAERFHVTVNDLEEANHLTSPEIYAGQSLIIPETYQVTAGDTLASVAKKFGVPLVLLWHTNRLVSDKLKPGQTLVIPYTGSLPETYAAPTLSTPDPLGNLPNRGAPVTTAQFTANDLLMLAHLVQGEAGDQPFLGQVAVAAVVLNRLKTPGFPKTLAAVIWDPGQFESVSDGAYWQSPGPLAFMAAKAAMAGWDPTGGALYFYNPSLPHAAWMDTLPQTAVIGSQVFCR</sequence>
<dbReference type="InterPro" id="IPR011105">
    <property type="entry name" value="Cell_wall_hydrolase_SleB"/>
</dbReference>
<dbReference type="PANTHER" id="PTHR33734:SF22">
    <property type="entry name" value="MEMBRANE-BOUND LYTIC MUREIN TRANSGLYCOSYLASE D"/>
    <property type="match status" value="1"/>
</dbReference>
<dbReference type="AlphaFoldDB" id="G8U084"/>
<dbReference type="HOGENOM" id="CLU_053345_1_1_9"/>
<dbReference type="EMBL" id="CP003179">
    <property type="protein sequence ID" value="AEW05333.1"/>
    <property type="molecule type" value="Genomic_DNA"/>
</dbReference>
<dbReference type="Gene3D" id="3.10.350.10">
    <property type="entry name" value="LysM domain"/>
    <property type="match status" value="2"/>
</dbReference>
<dbReference type="Pfam" id="PF01476">
    <property type="entry name" value="LysM"/>
    <property type="match status" value="2"/>
</dbReference>